<reference evidence="2" key="1">
    <citation type="journal article" date="2014" name="Int. J. Syst. Evol. Microbiol.">
        <title>Complete genome sequence of Corynebacterium casei LMG S-19264T (=DSM 44701T), isolated from a smear-ripened cheese.</title>
        <authorList>
            <consortium name="US DOE Joint Genome Institute (JGI-PGF)"/>
            <person name="Walter F."/>
            <person name="Albersmeier A."/>
            <person name="Kalinowski J."/>
            <person name="Ruckert C."/>
        </authorList>
    </citation>
    <scope>NUCLEOTIDE SEQUENCE</scope>
    <source>
        <strain evidence="2">JCM 4790</strain>
    </source>
</reference>
<keyword evidence="3" id="KW-1185">Reference proteome</keyword>
<keyword evidence="1" id="KW-1133">Transmembrane helix</keyword>
<dbReference type="Proteomes" id="UP000619244">
    <property type="component" value="Unassembled WGS sequence"/>
</dbReference>
<proteinExistence type="predicted"/>
<protein>
    <submittedName>
        <fullName evidence="2">Uncharacterized protein</fullName>
    </submittedName>
</protein>
<name>A0A918KRR1_9ACTN</name>
<feature type="transmembrane region" description="Helical" evidence="1">
    <location>
        <begin position="47"/>
        <end position="69"/>
    </location>
</feature>
<comment type="caution">
    <text evidence="2">The sequence shown here is derived from an EMBL/GenBank/DDBJ whole genome shotgun (WGS) entry which is preliminary data.</text>
</comment>
<organism evidence="2 3">
    <name type="scientific">Streptomyces minutiscleroticus</name>
    <dbReference type="NCBI Taxonomy" id="68238"/>
    <lineage>
        <taxon>Bacteria</taxon>
        <taxon>Bacillati</taxon>
        <taxon>Actinomycetota</taxon>
        <taxon>Actinomycetes</taxon>
        <taxon>Kitasatosporales</taxon>
        <taxon>Streptomycetaceae</taxon>
        <taxon>Streptomyces</taxon>
    </lineage>
</organism>
<accession>A0A918KRR1</accession>
<sequence>MGMGERAQAAAGCLTAGAGAGTGLGLWAVRADGRWYVFEQGTDYSLLYAELPLFVIGGVAAALGLWAVVDRIRARRPGP</sequence>
<gene>
    <name evidence="2" type="ORF">GCM10010358_30920</name>
</gene>
<keyword evidence="1" id="KW-0472">Membrane</keyword>
<dbReference type="EMBL" id="BMVU01000012">
    <property type="protein sequence ID" value="GGX74362.1"/>
    <property type="molecule type" value="Genomic_DNA"/>
</dbReference>
<dbReference type="AlphaFoldDB" id="A0A918KRR1"/>
<evidence type="ECO:0000313" key="3">
    <source>
        <dbReference type="Proteomes" id="UP000619244"/>
    </source>
</evidence>
<evidence type="ECO:0000313" key="2">
    <source>
        <dbReference type="EMBL" id="GGX74362.1"/>
    </source>
</evidence>
<keyword evidence="1" id="KW-0812">Transmembrane</keyword>
<evidence type="ECO:0000256" key="1">
    <source>
        <dbReference type="SAM" id="Phobius"/>
    </source>
</evidence>
<reference evidence="2" key="2">
    <citation type="submission" date="2020-09" db="EMBL/GenBank/DDBJ databases">
        <authorList>
            <person name="Sun Q."/>
            <person name="Ohkuma M."/>
        </authorList>
    </citation>
    <scope>NUCLEOTIDE SEQUENCE</scope>
    <source>
        <strain evidence="2">JCM 4790</strain>
    </source>
</reference>